<dbReference type="GO" id="GO:0042026">
    <property type="term" value="P:protein refolding"/>
    <property type="evidence" value="ECO:0007669"/>
    <property type="project" value="TreeGrafter"/>
</dbReference>
<dbReference type="CDD" id="cd06257">
    <property type="entry name" value="DnaJ"/>
    <property type="match status" value="1"/>
</dbReference>
<dbReference type="Proteomes" id="UP000822688">
    <property type="component" value="Chromosome 5"/>
</dbReference>
<feature type="transmembrane region" description="Helical" evidence="2">
    <location>
        <begin position="428"/>
        <end position="446"/>
    </location>
</feature>
<evidence type="ECO:0000256" key="2">
    <source>
        <dbReference type="SAM" id="Phobius"/>
    </source>
</evidence>
<dbReference type="PRINTS" id="PR00625">
    <property type="entry name" value="JDOMAIN"/>
</dbReference>
<keyword evidence="2" id="KW-0812">Transmembrane</keyword>
<keyword evidence="5" id="KW-1185">Reference proteome</keyword>
<dbReference type="SUPFAM" id="SSF46565">
    <property type="entry name" value="Chaperone J-domain"/>
    <property type="match status" value="1"/>
</dbReference>
<dbReference type="EMBL" id="CM026425">
    <property type="protein sequence ID" value="KAG0577042.1"/>
    <property type="molecule type" value="Genomic_DNA"/>
</dbReference>
<accession>A0A8T0I0R4</accession>
<feature type="compositionally biased region" description="Basic residues" evidence="1">
    <location>
        <begin position="319"/>
        <end position="331"/>
    </location>
</feature>
<dbReference type="InterPro" id="IPR001623">
    <property type="entry name" value="DnaJ_domain"/>
</dbReference>
<dbReference type="InterPro" id="IPR036869">
    <property type="entry name" value="J_dom_sf"/>
</dbReference>
<feature type="transmembrane region" description="Helical" evidence="2">
    <location>
        <begin position="397"/>
        <end position="416"/>
    </location>
</feature>
<evidence type="ECO:0000313" key="5">
    <source>
        <dbReference type="Proteomes" id="UP000822688"/>
    </source>
</evidence>
<gene>
    <name evidence="4" type="ORF">KC19_5G127000</name>
</gene>
<evidence type="ECO:0000256" key="1">
    <source>
        <dbReference type="SAM" id="MobiDB-lite"/>
    </source>
</evidence>
<dbReference type="Pfam" id="PF00226">
    <property type="entry name" value="DnaJ"/>
    <property type="match status" value="1"/>
</dbReference>
<organism evidence="4 5">
    <name type="scientific">Ceratodon purpureus</name>
    <name type="common">Fire moss</name>
    <name type="synonym">Dicranum purpureum</name>
    <dbReference type="NCBI Taxonomy" id="3225"/>
    <lineage>
        <taxon>Eukaryota</taxon>
        <taxon>Viridiplantae</taxon>
        <taxon>Streptophyta</taxon>
        <taxon>Embryophyta</taxon>
        <taxon>Bryophyta</taxon>
        <taxon>Bryophytina</taxon>
        <taxon>Bryopsida</taxon>
        <taxon>Dicranidae</taxon>
        <taxon>Pseudoditrichales</taxon>
        <taxon>Ditrichaceae</taxon>
        <taxon>Ceratodon</taxon>
    </lineage>
</organism>
<dbReference type="PANTHER" id="PTHR43096:SF58">
    <property type="entry name" value="CHAPERONE DNAJ-DOMAIN SUPERFAMILY PROTEIN"/>
    <property type="match status" value="1"/>
</dbReference>
<dbReference type="GO" id="GO:0051082">
    <property type="term" value="F:unfolded protein binding"/>
    <property type="evidence" value="ECO:0007669"/>
    <property type="project" value="TreeGrafter"/>
</dbReference>
<evidence type="ECO:0000313" key="4">
    <source>
        <dbReference type="EMBL" id="KAG0577042.1"/>
    </source>
</evidence>
<dbReference type="GO" id="GO:0005737">
    <property type="term" value="C:cytoplasm"/>
    <property type="evidence" value="ECO:0007669"/>
    <property type="project" value="TreeGrafter"/>
</dbReference>
<dbReference type="AlphaFoldDB" id="A0A8T0I0R4"/>
<name>A0A8T0I0R4_CERPU</name>
<keyword evidence="2" id="KW-0472">Membrane</keyword>
<dbReference type="PANTHER" id="PTHR43096">
    <property type="entry name" value="DNAJ HOMOLOG 1, MITOCHONDRIAL-RELATED"/>
    <property type="match status" value="1"/>
</dbReference>
<feature type="region of interest" description="Disordered" evidence="1">
    <location>
        <begin position="313"/>
        <end position="339"/>
    </location>
</feature>
<dbReference type="Gene3D" id="1.10.287.110">
    <property type="entry name" value="DnaJ domain"/>
    <property type="match status" value="1"/>
</dbReference>
<dbReference type="PROSITE" id="PS00636">
    <property type="entry name" value="DNAJ_1"/>
    <property type="match status" value="1"/>
</dbReference>
<keyword evidence="2" id="KW-1133">Transmembrane helix</keyword>
<dbReference type="SMART" id="SM00271">
    <property type="entry name" value="DnaJ"/>
    <property type="match status" value="1"/>
</dbReference>
<feature type="transmembrane region" description="Helical" evidence="2">
    <location>
        <begin position="357"/>
        <end position="385"/>
    </location>
</feature>
<protein>
    <recommendedName>
        <fullName evidence="3">J domain-containing protein</fullName>
    </recommendedName>
</protein>
<dbReference type="PROSITE" id="PS50076">
    <property type="entry name" value="DNAJ_2"/>
    <property type="match status" value="1"/>
</dbReference>
<reference evidence="4" key="1">
    <citation type="submission" date="2020-06" db="EMBL/GenBank/DDBJ databases">
        <title>WGS assembly of Ceratodon purpureus strain R40.</title>
        <authorList>
            <person name="Carey S.B."/>
            <person name="Jenkins J."/>
            <person name="Shu S."/>
            <person name="Lovell J.T."/>
            <person name="Sreedasyam A."/>
            <person name="Maumus F."/>
            <person name="Tiley G.P."/>
            <person name="Fernandez-Pozo N."/>
            <person name="Barry K."/>
            <person name="Chen C."/>
            <person name="Wang M."/>
            <person name="Lipzen A."/>
            <person name="Daum C."/>
            <person name="Saski C.A."/>
            <person name="Payton A.C."/>
            <person name="Mcbreen J.C."/>
            <person name="Conrad R.E."/>
            <person name="Kollar L.M."/>
            <person name="Olsson S."/>
            <person name="Huttunen S."/>
            <person name="Landis J.B."/>
            <person name="Wickett N.J."/>
            <person name="Johnson M.G."/>
            <person name="Rensing S.A."/>
            <person name="Grimwood J."/>
            <person name="Schmutz J."/>
            <person name="Mcdaniel S.F."/>
        </authorList>
    </citation>
    <scope>NUCLEOTIDE SEQUENCE</scope>
    <source>
        <strain evidence="4">R40</strain>
    </source>
</reference>
<sequence>MEATLWRSTPAHLLLSQSNNCSSSPRPLALTTQSVVGFLPGSNHGERCWSLRRAGASGRECFKHLREFVWVNSLESCGDPADHWVLGISGLSSSGGARGGSRLQRTGIGAGVLEWHSRGGCCQLRSTSLSDLTDMKCWASVQSLGQRIPCNLSRRWCIYKSRIRCAASREEDGGRQPRSYSQEVDVVDHYKVLGLRRQATASAIKLAYRQLARQLHPDVNKDADANEKFMSVRLAYEVLSDEASRKLYDSTLQEQAKASRRKQVYQRRERDTWLRNRSQYRRAPLEDSEWSYSVYSSENEYSNMESYYYTYPSSSSFSSKKKNPKPRKSNRGKSPEEDVRHRDWQVELQSIGKEALLFVWVVSAMWHALGAQTALGLLVGSLALWKDFAVGYRLASGVAWLMGGGKGLVLMVALIVTTRVLGRSYHGVAAIVSLALWLGGGVLRAVPLPHGAILVLVYKCIQLQSESSL</sequence>
<proteinExistence type="predicted"/>
<comment type="caution">
    <text evidence="4">The sequence shown here is derived from an EMBL/GenBank/DDBJ whole genome shotgun (WGS) entry which is preliminary data.</text>
</comment>
<dbReference type="InterPro" id="IPR018253">
    <property type="entry name" value="DnaJ_domain_CS"/>
</dbReference>
<evidence type="ECO:0000259" key="3">
    <source>
        <dbReference type="PROSITE" id="PS50076"/>
    </source>
</evidence>
<feature type="domain" description="J" evidence="3">
    <location>
        <begin position="188"/>
        <end position="252"/>
    </location>
</feature>